<reference evidence="2 4" key="1">
    <citation type="journal article" date="2009" name="PLoS Biol.">
        <title>Lineage-specific biology revealed by a finished genome assembly of the mouse.</title>
        <authorList>
            <consortium name="Mouse Genome Sequencing Consortium"/>
            <person name="Church D.M."/>
            <person name="Goodstadt L."/>
            <person name="Hillier L.W."/>
            <person name="Zody M.C."/>
            <person name="Goldstein S."/>
            <person name="She X."/>
            <person name="Bult C.J."/>
            <person name="Agarwala R."/>
            <person name="Cherry J.L."/>
            <person name="DiCuccio M."/>
            <person name="Hlavina W."/>
            <person name="Kapustin Y."/>
            <person name="Meric P."/>
            <person name="Maglott D."/>
            <person name="Birtle Z."/>
            <person name="Marques A.C."/>
            <person name="Graves T."/>
            <person name="Zhou S."/>
            <person name="Teague B."/>
            <person name="Potamousis K."/>
            <person name="Churas C."/>
            <person name="Place M."/>
            <person name="Herschleb J."/>
            <person name="Runnheim R."/>
            <person name="Forrest D."/>
            <person name="Amos-Landgraf J."/>
            <person name="Schwartz D.C."/>
            <person name="Cheng Z."/>
            <person name="Lindblad-Toh K."/>
            <person name="Eichler E.E."/>
            <person name="Ponting C.P."/>
        </authorList>
    </citation>
    <scope>NUCLEOTIDE SEQUENCE [LARGE SCALE GENOMIC DNA]</scope>
    <source>
        <strain evidence="2 4">C57BL/6J</strain>
    </source>
</reference>
<reference evidence="2 4" key="2">
    <citation type="journal article" date="2011" name="PLoS Biol.">
        <title>Modernizing reference genome assemblies.</title>
        <authorList>
            <person name="Church D.M."/>
            <person name="Schneider V.A."/>
            <person name="Graves T."/>
            <person name="Auger K."/>
            <person name="Cunningham F."/>
            <person name="Bouk N."/>
            <person name="Chen H.C."/>
            <person name="Agarwala R."/>
            <person name="McLaren W.M."/>
            <person name="Ritchie G.R."/>
            <person name="Albracht D."/>
            <person name="Kremitzki M."/>
            <person name="Rock S."/>
            <person name="Kotkiewicz H."/>
            <person name="Kremitzki C."/>
            <person name="Wollam A."/>
            <person name="Trani L."/>
            <person name="Fulton L."/>
            <person name="Fulton R."/>
            <person name="Matthews L."/>
            <person name="Whitehead S."/>
            <person name="Chow W."/>
            <person name="Torrance J."/>
            <person name="Dunn M."/>
            <person name="Harden G."/>
            <person name="Threadgold G."/>
            <person name="Wood J."/>
            <person name="Collins J."/>
            <person name="Heath P."/>
            <person name="Griffiths G."/>
            <person name="Pelan S."/>
            <person name="Grafham D."/>
            <person name="Eichler E.E."/>
            <person name="Weinstock G."/>
            <person name="Mardis E.R."/>
            <person name="Wilson R.K."/>
            <person name="Howe K."/>
            <person name="Flicek P."/>
            <person name="Hubbard T."/>
        </authorList>
    </citation>
    <scope>NUCLEOTIDE SEQUENCE [LARGE SCALE GENOMIC DNA]</scope>
    <source>
        <strain evidence="2 4">C57BL/6J</strain>
    </source>
</reference>
<keyword evidence="1" id="KW-0732">Signal</keyword>
<name>A0A140LHH5_MOUSE</name>
<reference evidence="2" key="4">
    <citation type="submission" date="2025-09" db="UniProtKB">
        <authorList>
            <consortium name="Ensembl"/>
        </authorList>
    </citation>
    <scope>IDENTIFICATION</scope>
    <source>
        <strain evidence="2">C57BL/6J</strain>
    </source>
</reference>
<dbReference type="AlphaFoldDB" id="A0A140LHH5"/>
<gene>
    <name evidence="2 3" type="primary">Pigq</name>
</gene>
<dbReference type="Proteomes" id="UP000000589">
    <property type="component" value="Chromosome 17"/>
</dbReference>
<sequence>RASGPVCLLLASLLSLISAASACRSKLSTCEQLHH</sequence>
<dbReference type="Bgee" id="ENSMUSG00000025728">
    <property type="expression patterns" value="Expressed in fetal liver hematopoietic progenitor cell and 267 other cell types or tissues"/>
</dbReference>
<proteinExistence type="predicted"/>
<evidence type="ECO:0000313" key="3">
    <source>
        <dbReference type="MGI" id="MGI:1333114"/>
    </source>
</evidence>
<evidence type="ECO:0000313" key="4">
    <source>
        <dbReference type="Proteomes" id="UP000000589"/>
    </source>
</evidence>
<reference evidence="2" key="3">
    <citation type="submission" date="2025-08" db="UniProtKB">
        <authorList>
            <consortium name="Ensembl"/>
        </authorList>
    </citation>
    <scope>IDENTIFICATION</scope>
    <source>
        <strain evidence="2">C57BL/6J</strain>
    </source>
</reference>
<feature type="non-terminal residue" evidence="2">
    <location>
        <position position="35"/>
    </location>
</feature>
<dbReference type="ExpressionAtlas" id="A0A140LHH5">
    <property type="expression patterns" value="baseline and differential"/>
</dbReference>
<dbReference type="AGR" id="MGI:1333114"/>
<protein>
    <submittedName>
        <fullName evidence="2">Phosphatidylinositol glycan anchor biosynthesis, class Q</fullName>
    </submittedName>
</protein>
<organism evidence="2 4">
    <name type="scientific">Mus musculus</name>
    <name type="common">Mouse</name>
    <dbReference type="NCBI Taxonomy" id="10090"/>
    <lineage>
        <taxon>Eukaryota</taxon>
        <taxon>Metazoa</taxon>
        <taxon>Chordata</taxon>
        <taxon>Craniata</taxon>
        <taxon>Vertebrata</taxon>
        <taxon>Euteleostomi</taxon>
        <taxon>Mammalia</taxon>
        <taxon>Eutheria</taxon>
        <taxon>Euarchontoglires</taxon>
        <taxon>Glires</taxon>
        <taxon>Rodentia</taxon>
        <taxon>Myomorpha</taxon>
        <taxon>Muroidea</taxon>
        <taxon>Muridae</taxon>
        <taxon>Murinae</taxon>
        <taxon>Mus</taxon>
        <taxon>Mus</taxon>
    </lineage>
</organism>
<evidence type="ECO:0000256" key="1">
    <source>
        <dbReference type="SAM" id="SignalP"/>
    </source>
</evidence>
<dbReference type="MGI" id="MGI:1333114">
    <property type="gene designation" value="Pigq"/>
</dbReference>
<keyword evidence="4" id="KW-1185">Reference proteome</keyword>
<evidence type="ECO:0000313" key="2">
    <source>
        <dbReference type="Ensembl" id="ENSMUSP00000146415.2"/>
    </source>
</evidence>
<feature type="signal peptide" evidence="1">
    <location>
        <begin position="1"/>
        <end position="22"/>
    </location>
</feature>
<dbReference type="VEuPathDB" id="HostDB:ENSMUSG00000025728"/>
<dbReference type="Ensembl" id="ENSMUST00000208499.2">
    <property type="protein sequence ID" value="ENSMUSP00000146415.2"/>
    <property type="gene ID" value="ENSMUSG00000025728.17"/>
</dbReference>
<dbReference type="GeneTree" id="ENSGT00390000004994"/>
<accession>A0A140LHH5</accession>
<feature type="chain" id="PRO_5008499089" evidence="1">
    <location>
        <begin position="23"/>
        <end position="35"/>
    </location>
</feature>
<dbReference type="Antibodypedia" id="22728">
    <property type="antibodies" value="84 antibodies from 22 providers"/>
</dbReference>
<feature type="non-terminal residue" evidence="2">
    <location>
        <position position="1"/>
    </location>
</feature>